<dbReference type="PROSITE" id="PS50887">
    <property type="entry name" value="GGDEF"/>
    <property type="match status" value="1"/>
</dbReference>
<gene>
    <name evidence="3" type="ORF">FCI23_22000</name>
</gene>
<dbReference type="InterPro" id="IPR043128">
    <property type="entry name" value="Rev_trsase/Diguanyl_cyclase"/>
</dbReference>
<evidence type="ECO:0000313" key="3">
    <source>
        <dbReference type="EMBL" id="TKA09520.1"/>
    </source>
</evidence>
<dbReference type="NCBIfam" id="TIGR00254">
    <property type="entry name" value="GGDEF"/>
    <property type="match status" value="1"/>
</dbReference>
<organism evidence="3 4">
    <name type="scientific">Actinacidiphila oryziradicis</name>
    <dbReference type="NCBI Taxonomy" id="2571141"/>
    <lineage>
        <taxon>Bacteria</taxon>
        <taxon>Bacillati</taxon>
        <taxon>Actinomycetota</taxon>
        <taxon>Actinomycetes</taxon>
        <taxon>Kitasatosporales</taxon>
        <taxon>Streptomycetaceae</taxon>
        <taxon>Actinacidiphila</taxon>
    </lineage>
</organism>
<dbReference type="AlphaFoldDB" id="A0A4U0SIH5"/>
<sequence>MSTLISAATMAGPLAAGWSVHTLWMRRRIEAARRDPLTGLLTRDGFTKRAEWLMNRTPVAVLVIDLDGFKAINDTHGHHAGDAILTQAARRISTTTIGGVRGRLGGDEFAAVVPLPDPARLPARLRQTHEYLTAPVDFEGDELLIGASIGGIWSGTYPVDLSRALRRADEAMYAVKRTGGGWMAATNPEPTQPSVNGRRDGRPGTGNAPEGATP</sequence>
<proteinExistence type="predicted"/>
<dbReference type="InterPro" id="IPR000160">
    <property type="entry name" value="GGDEF_dom"/>
</dbReference>
<name>A0A4U0SIH5_9ACTN</name>
<dbReference type="SUPFAM" id="SSF55073">
    <property type="entry name" value="Nucleotide cyclase"/>
    <property type="match status" value="1"/>
</dbReference>
<dbReference type="SMART" id="SM00267">
    <property type="entry name" value="GGDEF"/>
    <property type="match status" value="1"/>
</dbReference>
<accession>A0A4U0SIH5</accession>
<keyword evidence="4" id="KW-1185">Reference proteome</keyword>
<dbReference type="OrthoDB" id="23692at2"/>
<dbReference type="EMBL" id="SUMC01000021">
    <property type="protein sequence ID" value="TKA09520.1"/>
    <property type="molecule type" value="Genomic_DNA"/>
</dbReference>
<dbReference type="RefSeq" id="WP_136725649.1">
    <property type="nucleotide sequence ID" value="NZ_SUMC01000021.1"/>
</dbReference>
<reference evidence="3 4" key="1">
    <citation type="submission" date="2019-04" db="EMBL/GenBank/DDBJ databases">
        <title>Streptomyces oryziradicis sp. nov., a novel actinomycete isolated from rhizosphere soil of rice (Oryza sativa L.).</title>
        <authorList>
            <person name="Li C."/>
        </authorList>
    </citation>
    <scope>NUCLEOTIDE SEQUENCE [LARGE SCALE GENOMIC DNA]</scope>
    <source>
        <strain evidence="3 4">NEAU-C40</strain>
    </source>
</reference>
<dbReference type="Pfam" id="PF00990">
    <property type="entry name" value="GGDEF"/>
    <property type="match status" value="1"/>
</dbReference>
<dbReference type="InterPro" id="IPR029787">
    <property type="entry name" value="Nucleotide_cyclase"/>
</dbReference>
<feature type="domain" description="GGDEF" evidence="2">
    <location>
        <begin position="57"/>
        <end position="188"/>
    </location>
</feature>
<dbReference type="Gene3D" id="3.30.70.270">
    <property type="match status" value="1"/>
</dbReference>
<dbReference type="Proteomes" id="UP000305778">
    <property type="component" value="Unassembled WGS sequence"/>
</dbReference>
<dbReference type="InterPro" id="IPR052155">
    <property type="entry name" value="Biofilm_reg_signaling"/>
</dbReference>
<dbReference type="PANTHER" id="PTHR44757:SF2">
    <property type="entry name" value="BIOFILM ARCHITECTURE MAINTENANCE PROTEIN MBAA"/>
    <property type="match status" value="1"/>
</dbReference>
<dbReference type="CDD" id="cd01949">
    <property type="entry name" value="GGDEF"/>
    <property type="match status" value="1"/>
</dbReference>
<protein>
    <submittedName>
        <fullName evidence="3">GGDEF domain-containing protein</fullName>
    </submittedName>
</protein>
<feature type="region of interest" description="Disordered" evidence="1">
    <location>
        <begin position="181"/>
        <end position="214"/>
    </location>
</feature>
<evidence type="ECO:0000313" key="4">
    <source>
        <dbReference type="Proteomes" id="UP000305778"/>
    </source>
</evidence>
<evidence type="ECO:0000259" key="2">
    <source>
        <dbReference type="PROSITE" id="PS50887"/>
    </source>
</evidence>
<dbReference type="PANTHER" id="PTHR44757">
    <property type="entry name" value="DIGUANYLATE CYCLASE DGCP"/>
    <property type="match status" value="1"/>
</dbReference>
<evidence type="ECO:0000256" key="1">
    <source>
        <dbReference type="SAM" id="MobiDB-lite"/>
    </source>
</evidence>
<comment type="caution">
    <text evidence="3">The sequence shown here is derived from an EMBL/GenBank/DDBJ whole genome shotgun (WGS) entry which is preliminary data.</text>
</comment>